<gene>
    <name evidence="2" type="ORF">ACFFLM_19060</name>
</gene>
<feature type="region of interest" description="Disordered" evidence="1">
    <location>
        <begin position="1"/>
        <end position="30"/>
    </location>
</feature>
<protein>
    <submittedName>
        <fullName evidence="2">Uncharacterized protein</fullName>
    </submittedName>
</protein>
<dbReference type="RefSeq" id="WP_380014096.1">
    <property type="nucleotide sequence ID" value="NZ_JBHLYR010000059.1"/>
</dbReference>
<comment type="caution">
    <text evidence="2">The sequence shown here is derived from an EMBL/GenBank/DDBJ whole genome shotgun (WGS) entry which is preliminary data.</text>
</comment>
<keyword evidence="3" id="KW-1185">Reference proteome</keyword>
<dbReference type="Proteomes" id="UP001589733">
    <property type="component" value="Unassembled WGS sequence"/>
</dbReference>
<feature type="compositionally biased region" description="Basic residues" evidence="1">
    <location>
        <begin position="12"/>
        <end position="27"/>
    </location>
</feature>
<proteinExistence type="predicted"/>
<evidence type="ECO:0000313" key="2">
    <source>
        <dbReference type="EMBL" id="MFB9994061.1"/>
    </source>
</evidence>
<accession>A0ABV6B5A2</accession>
<evidence type="ECO:0000313" key="3">
    <source>
        <dbReference type="Proteomes" id="UP001589733"/>
    </source>
</evidence>
<name>A0ABV6B5A2_9DEIO</name>
<evidence type="ECO:0000256" key="1">
    <source>
        <dbReference type="SAM" id="MobiDB-lite"/>
    </source>
</evidence>
<dbReference type="EMBL" id="JBHLYR010000059">
    <property type="protein sequence ID" value="MFB9994061.1"/>
    <property type="molecule type" value="Genomic_DNA"/>
</dbReference>
<organism evidence="2 3">
    <name type="scientific">Deinococcus oregonensis</name>
    <dbReference type="NCBI Taxonomy" id="1805970"/>
    <lineage>
        <taxon>Bacteria</taxon>
        <taxon>Thermotogati</taxon>
        <taxon>Deinococcota</taxon>
        <taxon>Deinococci</taxon>
        <taxon>Deinococcales</taxon>
        <taxon>Deinococcaceae</taxon>
        <taxon>Deinococcus</taxon>
    </lineage>
</organism>
<reference evidence="2 3" key="1">
    <citation type="submission" date="2024-09" db="EMBL/GenBank/DDBJ databases">
        <authorList>
            <person name="Sun Q."/>
            <person name="Mori K."/>
        </authorList>
    </citation>
    <scope>NUCLEOTIDE SEQUENCE [LARGE SCALE GENOMIC DNA]</scope>
    <source>
        <strain evidence="2 3">JCM 13503</strain>
    </source>
</reference>
<sequence length="177" mass="19983">MKKQNSTAAKLAQKRAAKKSNAKKNKGKGGLQGQVVGRVGEWFEYEWEADPVEGRVWAFDIGKAQKYLAKAPASVFGNIPIKNLEDALSGYDVNADYALSENVDIDKPVIMTYLPEPWLEKGERVGVLIDGMHRVYKRRELGYDTVMTAFLPDVIAAQILLSEEELHRRRRILSYMP</sequence>